<comment type="caution">
    <text evidence="1">The sequence shown here is derived from an EMBL/GenBank/DDBJ whole genome shotgun (WGS) entry which is preliminary data.</text>
</comment>
<organism evidence="1 2">
    <name type="scientific">Vaccinium darrowii</name>
    <dbReference type="NCBI Taxonomy" id="229202"/>
    <lineage>
        <taxon>Eukaryota</taxon>
        <taxon>Viridiplantae</taxon>
        <taxon>Streptophyta</taxon>
        <taxon>Embryophyta</taxon>
        <taxon>Tracheophyta</taxon>
        <taxon>Spermatophyta</taxon>
        <taxon>Magnoliopsida</taxon>
        <taxon>eudicotyledons</taxon>
        <taxon>Gunneridae</taxon>
        <taxon>Pentapetalae</taxon>
        <taxon>asterids</taxon>
        <taxon>Ericales</taxon>
        <taxon>Ericaceae</taxon>
        <taxon>Vaccinioideae</taxon>
        <taxon>Vaccinieae</taxon>
        <taxon>Vaccinium</taxon>
    </lineage>
</organism>
<reference evidence="1 2" key="1">
    <citation type="journal article" date="2021" name="Hortic Res">
        <title>High-quality reference genome and annotation aids understanding of berry development for evergreen blueberry (Vaccinium darrowii).</title>
        <authorList>
            <person name="Yu J."/>
            <person name="Hulse-Kemp A.M."/>
            <person name="Babiker E."/>
            <person name="Staton M."/>
        </authorList>
    </citation>
    <scope>NUCLEOTIDE SEQUENCE [LARGE SCALE GENOMIC DNA]</scope>
    <source>
        <strain evidence="2">cv. NJ 8807/NJ 8810</strain>
        <tissue evidence="1">Young leaf</tissue>
    </source>
</reference>
<evidence type="ECO:0000313" key="1">
    <source>
        <dbReference type="EMBL" id="KAH7853517.1"/>
    </source>
</evidence>
<accession>A0ACB7YJF5</accession>
<proteinExistence type="predicted"/>
<evidence type="ECO:0000313" key="2">
    <source>
        <dbReference type="Proteomes" id="UP000828048"/>
    </source>
</evidence>
<name>A0ACB7YJF5_9ERIC</name>
<dbReference type="EMBL" id="CM037161">
    <property type="protein sequence ID" value="KAH7853517.1"/>
    <property type="molecule type" value="Genomic_DNA"/>
</dbReference>
<keyword evidence="2" id="KW-1185">Reference proteome</keyword>
<gene>
    <name evidence="1" type="ORF">Vadar_003488</name>
</gene>
<sequence>MDTAPSTVQHVTKASSDELLRKFAEIGSKSDDTKRRRKRTRPAAGSIDDQCAGLVERKSLLPPVDRRSAALVRRLGMGRSRLRARGFKNKSVLGTIEKTWRRTVEGALKVFLEKHHNRHKRLINEVA</sequence>
<protein>
    <submittedName>
        <fullName evidence="1">Uncharacterized protein</fullName>
    </submittedName>
</protein>
<dbReference type="Proteomes" id="UP000828048">
    <property type="component" value="Chromosome 11"/>
</dbReference>